<dbReference type="SUPFAM" id="SSF82693">
    <property type="entry name" value="Multidrug efflux transporter AcrB pore domain, PN1, PN2, PC1 and PC2 subdomains"/>
    <property type="match status" value="3"/>
</dbReference>
<accession>A0A521FEE2</accession>
<feature type="transmembrane region" description="Helical" evidence="1">
    <location>
        <begin position="513"/>
        <end position="537"/>
    </location>
</feature>
<feature type="transmembrane region" description="Helical" evidence="1">
    <location>
        <begin position="887"/>
        <end position="908"/>
    </location>
</feature>
<feature type="transmembrane region" description="Helical" evidence="1">
    <location>
        <begin position="964"/>
        <end position="990"/>
    </location>
</feature>
<dbReference type="Pfam" id="PF00873">
    <property type="entry name" value="ACR_tran"/>
    <property type="match status" value="1"/>
</dbReference>
<feature type="domain" description="SSD" evidence="2">
    <location>
        <begin position="353"/>
        <end position="482"/>
    </location>
</feature>
<sequence length="1005" mass="109278">MSWLTRFSLKNIIAVFILIFLVAGLGTYTGLSFKQEAFPDISEPRIIVQTPFPGASSQQVEDQVTRPMKQNLEQIEGLKRIQTQSSINFSVVDLYFDDKADVNEKKALVEETLNSISLPEGTGNPEVITASLDNFPVIYAAITLQDQQQGDKLRSLVRDQVIPSLERVEGVSKVDSAGLAPNSVTIDLDINKMKKKGISLQEISQQLKSMNQSMAIGSLQVKDEKQPLVVTGKIESVEELKNLVLRTQPELKLKEVAEITKGDRNRESLSYFQGKPSISLTIHKTTDANTVEMTKEVQKTLDSFEDEAGIDVLYNDAQEIERSIQGVLEKGLLGALLAAIVVMLFLRNLRATLIAIISIPLSILVTLSLIKYFTDITLNIMTLSGMTVAVGRVVDDSIVVIENIARRLQKERVSKELVLDATKEVGRAITSSTITTIAVFLPLTLVSGLIGKMFVPFGLTVVFALLASLLVSITVVPALAYLFMRRGLLKEYRAPKLNALYGKSLKWSLNHKGVVLTLSLVLFLASLPLAGITPFTFMPEQEEKYVQARLEMPEGSSLEMLDKEAKQLDDIIRGLDEVKYSQVVVGERIGDGLGDSSNQADWMIRLKSSADTAAVVDTLKEKLKPDSKDAKLDIFDMAGTGYAKIDITVKGTNTQDIKVATEKITSEIEAIQETEKVENTLVADVKTLEVNIRPKDALANGLTTMHAAESIQPFLSKQKIGEMGEGGQTEDLLLQVTGHSMDSVKEFGKLPLFSADGKEIEVKDIADVKEIDQPSSIQYDGEEPYATITGAISGEDVSAVNGQIRDKIDKLSLPDGVKIEYGGSDEQIQKMVTDMGIAILVAIGVVYLVMVVTFSEGRAPFAILFSLPLAVIGALGAVVLTSQPISLSSMIGMLMLIGIVVTNAIVLIDRVQQQINKGLTIRDALLEAGTTRLRPILMTALATIGALIPLSFGVGSGALVSAGLAVVVIGGLITSTLLTLLIVPVMYELLHRKEAKRQRSQSHSA</sequence>
<dbReference type="PANTHER" id="PTHR32063">
    <property type="match status" value="1"/>
</dbReference>
<feature type="transmembrane region" description="Helical" evidence="1">
    <location>
        <begin position="861"/>
        <end position="881"/>
    </location>
</feature>
<evidence type="ECO:0000313" key="3">
    <source>
        <dbReference type="EMBL" id="SMO94572.1"/>
    </source>
</evidence>
<proteinExistence type="predicted"/>
<dbReference type="PROSITE" id="PS50156">
    <property type="entry name" value="SSD"/>
    <property type="match status" value="1"/>
</dbReference>
<dbReference type="OrthoDB" id="9757876at2"/>
<organism evidence="3 4">
    <name type="scientific">Melghirimyces algeriensis</name>
    <dbReference type="NCBI Taxonomy" id="910412"/>
    <lineage>
        <taxon>Bacteria</taxon>
        <taxon>Bacillati</taxon>
        <taxon>Bacillota</taxon>
        <taxon>Bacilli</taxon>
        <taxon>Bacillales</taxon>
        <taxon>Thermoactinomycetaceae</taxon>
        <taxon>Melghirimyces</taxon>
    </lineage>
</organism>
<dbReference type="InterPro" id="IPR001036">
    <property type="entry name" value="Acrflvin-R"/>
</dbReference>
<dbReference type="InterPro" id="IPR000731">
    <property type="entry name" value="SSD"/>
</dbReference>
<protein>
    <submittedName>
        <fullName evidence="3">Hydrophobic/amphiphilic exporter-1, HAE1 family</fullName>
    </submittedName>
</protein>
<dbReference type="PRINTS" id="PR00702">
    <property type="entry name" value="ACRIFLAVINRP"/>
</dbReference>
<evidence type="ECO:0000313" key="4">
    <source>
        <dbReference type="Proteomes" id="UP000315636"/>
    </source>
</evidence>
<dbReference type="SUPFAM" id="SSF82714">
    <property type="entry name" value="Multidrug efflux transporter AcrB TolC docking domain, DN and DC subdomains"/>
    <property type="match status" value="2"/>
</dbReference>
<dbReference type="AlphaFoldDB" id="A0A521FEE2"/>
<feature type="transmembrane region" description="Helical" evidence="1">
    <location>
        <begin position="425"/>
        <end position="451"/>
    </location>
</feature>
<feature type="transmembrane region" description="Helical" evidence="1">
    <location>
        <begin position="835"/>
        <end position="854"/>
    </location>
</feature>
<dbReference type="Gene3D" id="1.20.1640.10">
    <property type="entry name" value="Multidrug efflux transporter AcrB transmembrane domain"/>
    <property type="match status" value="2"/>
</dbReference>
<keyword evidence="4" id="KW-1185">Reference proteome</keyword>
<name>A0A521FEE2_9BACL</name>
<dbReference type="Gene3D" id="3.30.70.1440">
    <property type="entry name" value="Multidrug efflux transporter AcrB pore domain"/>
    <property type="match status" value="1"/>
</dbReference>
<keyword evidence="1" id="KW-1133">Transmembrane helix</keyword>
<reference evidence="3 4" key="1">
    <citation type="submission" date="2017-05" db="EMBL/GenBank/DDBJ databases">
        <authorList>
            <person name="Varghese N."/>
            <person name="Submissions S."/>
        </authorList>
    </citation>
    <scope>NUCLEOTIDE SEQUENCE [LARGE SCALE GENOMIC DNA]</scope>
    <source>
        <strain evidence="3 4">DSM 45474</strain>
    </source>
</reference>
<keyword evidence="1" id="KW-0812">Transmembrane</keyword>
<keyword evidence="1" id="KW-0472">Membrane</keyword>
<dbReference type="Gene3D" id="3.30.2090.10">
    <property type="entry name" value="Multidrug efflux transporter AcrB TolC docking domain, DN and DC subdomains"/>
    <property type="match status" value="2"/>
</dbReference>
<feature type="transmembrane region" description="Helical" evidence="1">
    <location>
        <begin position="457"/>
        <end position="483"/>
    </location>
</feature>
<dbReference type="Gene3D" id="3.30.70.1320">
    <property type="entry name" value="Multidrug efflux transporter AcrB pore domain like"/>
    <property type="match status" value="1"/>
</dbReference>
<dbReference type="PANTHER" id="PTHR32063:SF0">
    <property type="entry name" value="SWARMING MOTILITY PROTEIN SWRC"/>
    <property type="match status" value="1"/>
</dbReference>
<dbReference type="InterPro" id="IPR027463">
    <property type="entry name" value="AcrB_DN_DC_subdom"/>
</dbReference>
<dbReference type="SUPFAM" id="SSF82866">
    <property type="entry name" value="Multidrug efflux transporter AcrB transmembrane domain"/>
    <property type="match status" value="2"/>
</dbReference>
<dbReference type="Gene3D" id="3.30.70.1430">
    <property type="entry name" value="Multidrug efflux transporter AcrB pore domain"/>
    <property type="match status" value="2"/>
</dbReference>
<feature type="transmembrane region" description="Helical" evidence="1">
    <location>
        <begin position="936"/>
        <end position="958"/>
    </location>
</feature>
<evidence type="ECO:0000259" key="2">
    <source>
        <dbReference type="PROSITE" id="PS50156"/>
    </source>
</evidence>
<evidence type="ECO:0000256" key="1">
    <source>
        <dbReference type="SAM" id="Phobius"/>
    </source>
</evidence>
<feature type="transmembrane region" description="Helical" evidence="1">
    <location>
        <begin position="12"/>
        <end position="31"/>
    </location>
</feature>
<dbReference type="RefSeq" id="WP_142506825.1">
    <property type="nucleotide sequence ID" value="NZ_FXTI01000017.1"/>
</dbReference>
<feature type="transmembrane region" description="Helical" evidence="1">
    <location>
        <begin position="353"/>
        <end position="374"/>
    </location>
</feature>
<dbReference type="GO" id="GO:0005886">
    <property type="term" value="C:plasma membrane"/>
    <property type="evidence" value="ECO:0007669"/>
    <property type="project" value="TreeGrafter"/>
</dbReference>
<dbReference type="Proteomes" id="UP000315636">
    <property type="component" value="Unassembled WGS sequence"/>
</dbReference>
<dbReference type="GO" id="GO:0042910">
    <property type="term" value="F:xenobiotic transmembrane transporter activity"/>
    <property type="evidence" value="ECO:0007669"/>
    <property type="project" value="TreeGrafter"/>
</dbReference>
<dbReference type="EMBL" id="FXTI01000017">
    <property type="protein sequence ID" value="SMO94572.1"/>
    <property type="molecule type" value="Genomic_DNA"/>
</dbReference>
<gene>
    <name evidence="3" type="ORF">SAMN06264849_11757</name>
</gene>